<evidence type="ECO:0000256" key="9">
    <source>
        <dbReference type="NCBIfam" id="TIGR01128"/>
    </source>
</evidence>
<evidence type="ECO:0000259" key="11">
    <source>
        <dbReference type="Pfam" id="PF14840"/>
    </source>
</evidence>
<proteinExistence type="inferred from homology"/>
<evidence type="ECO:0000313" key="12">
    <source>
        <dbReference type="EMBL" id="BCX82714.1"/>
    </source>
</evidence>
<dbReference type="GO" id="GO:0006261">
    <property type="term" value="P:DNA-templated DNA replication"/>
    <property type="evidence" value="ECO:0007669"/>
    <property type="project" value="TreeGrafter"/>
</dbReference>
<feature type="domain" description="DNA polymerase III subunit delta C-terminal" evidence="11">
    <location>
        <begin position="214"/>
        <end position="333"/>
    </location>
</feature>
<dbReference type="SUPFAM" id="SSF48019">
    <property type="entry name" value="post-AAA+ oligomerization domain-like"/>
    <property type="match status" value="1"/>
</dbReference>
<gene>
    <name evidence="12" type="ORF">MIT9_P2300</name>
</gene>
<dbReference type="InterPro" id="IPR032780">
    <property type="entry name" value="DNA_pol3_delt_C"/>
</dbReference>
<dbReference type="InterPro" id="IPR008921">
    <property type="entry name" value="DNA_pol3_clamp-load_cplx_C"/>
</dbReference>
<dbReference type="RefSeq" id="WP_317705103.1">
    <property type="nucleotide sequence ID" value="NZ_AP024714.1"/>
</dbReference>
<evidence type="ECO:0000256" key="3">
    <source>
        <dbReference type="ARBA" id="ARBA00022679"/>
    </source>
</evidence>
<evidence type="ECO:0000256" key="6">
    <source>
        <dbReference type="ARBA" id="ARBA00022932"/>
    </source>
</evidence>
<evidence type="ECO:0000256" key="7">
    <source>
        <dbReference type="ARBA" id="ARBA00034754"/>
    </source>
</evidence>
<name>A0AAU9CDK9_9GAMM</name>
<dbReference type="Gene3D" id="1.10.8.60">
    <property type="match status" value="1"/>
</dbReference>
<dbReference type="PANTHER" id="PTHR34388">
    <property type="entry name" value="DNA POLYMERASE III SUBUNIT DELTA"/>
    <property type="match status" value="1"/>
</dbReference>
<keyword evidence="5" id="KW-0235">DNA replication</keyword>
<feature type="domain" description="DNA polymerase III delta N-terminal" evidence="10">
    <location>
        <begin position="20"/>
        <end position="131"/>
    </location>
</feature>
<dbReference type="NCBIfam" id="TIGR01128">
    <property type="entry name" value="holA"/>
    <property type="match status" value="1"/>
</dbReference>
<dbReference type="GO" id="GO:0009360">
    <property type="term" value="C:DNA polymerase III complex"/>
    <property type="evidence" value="ECO:0007669"/>
    <property type="project" value="UniProtKB-UniRule"/>
</dbReference>
<dbReference type="CDD" id="cd18138">
    <property type="entry name" value="HLD_clamp_pol_III_delta"/>
    <property type="match status" value="1"/>
</dbReference>
<dbReference type="GO" id="GO:0003887">
    <property type="term" value="F:DNA-directed DNA polymerase activity"/>
    <property type="evidence" value="ECO:0007669"/>
    <property type="project" value="UniProtKB-UniRule"/>
</dbReference>
<evidence type="ECO:0000256" key="4">
    <source>
        <dbReference type="ARBA" id="ARBA00022695"/>
    </source>
</evidence>
<keyword evidence="13" id="KW-1185">Reference proteome</keyword>
<evidence type="ECO:0000259" key="10">
    <source>
        <dbReference type="Pfam" id="PF06144"/>
    </source>
</evidence>
<organism evidence="12 13">
    <name type="scientific">Methylomarinovum caldicuralii</name>
    <dbReference type="NCBI Taxonomy" id="438856"/>
    <lineage>
        <taxon>Bacteria</taxon>
        <taxon>Pseudomonadati</taxon>
        <taxon>Pseudomonadota</taxon>
        <taxon>Gammaproteobacteria</taxon>
        <taxon>Methylococcales</taxon>
        <taxon>Methylothermaceae</taxon>
        <taxon>Methylomarinovum</taxon>
    </lineage>
</organism>
<comment type="similarity">
    <text evidence="7">Belongs to the DNA polymerase HolA subunit family.</text>
</comment>
<dbReference type="Proteomes" id="UP001321825">
    <property type="component" value="Chromosome"/>
</dbReference>
<evidence type="ECO:0000256" key="1">
    <source>
        <dbReference type="ARBA" id="ARBA00012417"/>
    </source>
</evidence>
<evidence type="ECO:0000256" key="5">
    <source>
        <dbReference type="ARBA" id="ARBA00022705"/>
    </source>
</evidence>
<dbReference type="Pfam" id="PF06144">
    <property type="entry name" value="DNA_pol3_delta"/>
    <property type="match status" value="1"/>
</dbReference>
<evidence type="ECO:0000256" key="2">
    <source>
        <dbReference type="ARBA" id="ARBA00017703"/>
    </source>
</evidence>
<dbReference type="PANTHER" id="PTHR34388:SF1">
    <property type="entry name" value="DNA POLYMERASE III SUBUNIT DELTA"/>
    <property type="match status" value="1"/>
</dbReference>
<dbReference type="EMBL" id="AP024714">
    <property type="protein sequence ID" value="BCX82714.1"/>
    <property type="molecule type" value="Genomic_DNA"/>
</dbReference>
<dbReference type="SUPFAM" id="SSF52540">
    <property type="entry name" value="P-loop containing nucleoside triphosphate hydrolases"/>
    <property type="match status" value="1"/>
</dbReference>
<dbReference type="Pfam" id="PF14840">
    <property type="entry name" value="DNA_pol3_delt_C"/>
    <property type="match status" value="1"/>
</dbReference>
<sequence length="346" mass="38091">MRIDYPQLASRLKQELAPVYLLYGDEPLQLTEAADAIRRACRRHGIGERRVFSVLPGFDWNDLAAETEALSLFASSRLLDVRVPEGKVGQEGARVLGRYGDAPPPDTILLLVLENAPPAALRAKWFQKLERIGLAVQTRTLHGRDLLAWLQRRANACGLRLSGDALQLLALRTEGNLLAAAQEIDKLHVLCGETAIGAEDLARMVADSARFDVFDLTEAWLAGQPGRCDRILSTLRAEGTVPAVVLWSVTREIRTLLALQDDRRRGLPVAESCRRLGIWARRRPRLEAACQRLAPALLHRALRLAARIDACIKGQAAGDPWEGLRALCLTLASGEIPMMTSEASEP</sequence>
<dbReference type="AlphaFoldDB" id="A0AAU9CDK9"/>
<dbReference type="InterPro" id="IPR005790">
    <property type="entry name" value="DNA_polIII_delta"/>
</dbReference>
<keyword evidence="6" id="KW-0239">DNA-directed DNA polymerase</keyword>
<evidence type="ECO:0000256" key="8">
    <source>
        <dbReference type="ARBA" id="ARBA00049244"/>
    </source>
</evidence>
<dbReference type="GO" id="GO:0003677">
    <property type="term" value="F:DNA binding"/>
    <property type="evidence" value="ECO:0007669"/>
    <property type="project" value="InterPro"/>
</dbReference>
<dbReference type="Gene3D" id="1.20.272.10">
    <property type="match status" value="1"/>
</dbReference>
<dbReference type="InterPro" id="IPR027417">
    <property type="entry name" value="P-loop_NTPase"/>
</dbReference>
<accession>A0AAU9CDK9</accession>
<keyword evidence="4 12" id="KW-0548">Nucleotidyltransferase</keyword>
<reference evidence="13" key="1">
    <citation type="journal article" date="2024" name="Int. J. Syst. Evol. Microbiol.">
        <title>Methylomarinovum tepidoasis sp. nov., a moderately thermophilic methanotroph of the family Methylothermaceae isolated from a deep-sea hydrothermal field.</title>
        <authorList>
            <person name="Hirayama H."/>
            <person name="Takaki Y."/>
            <person name="Abe M."/>
            <person name="Miyazaki M."/>
            <person name="Uematsu K."/>
            <person name="Matsui Y."/>
            <person name="Takai K."/>
        </authorList>
    </citation>
    <scope>NUCLEOTIDE SEQUENCE [LARGE SCALE GENOMIC DNA]</scope>
    <source>
        <strain evidence="13">IT-9</strain>
    </source>
</reference>
<keyword evidence="3 12" id="KW-0808">Transferase</keyword>
<comment type="catalytic activity">
    <reaction evidence="8">
        <text>DNA(n) + a 2'-deoxyribonucleoside 5'-triphosphate = DNA(n+1) + diphosphate</text>
        <dbReference type="Rhea" id="RHEA:22508"/>
        <dbReference type="Rhea" id="RHEA-COMP:17339"/>
        <dbReference type="Rhea" id="RHEA-COMP:17340"/>
        <dbReference type="ChEBI" id="CHEBI:33019"/>
        <dbReference type="ChEBI" id="CHEBI:61560"/>
        <dbReference type="ChEBI" id="CHEBI:173112"/>
        <dbReference type="EC" id="2.7.7.7"/>
    </reaction>
</comment>
<protein>
    <recommendedName>
        <fullName evidence="2 9">DNA polymerase III subunit delta</fullName>
        <ecNumber evidence="1 9">2.7.7.7</ecNumber>
    </recommendedName>
</protein>
<evidence type="ECO:0000313" key="13">
    <source>
        <dbReference type="Proteomes" id="UP001321825"/>
    </source>
</evidence>
<dbReference type="InterPro" id="IPR010372">
    <property type="entry name" value="DNA_pol3_delta_N"/>
</dbReference>
<dbReference type="EC" id="2.7.7.7" evidence="1 9"/>
<dbReference type="Gene3D" id="3.40.50.300">
    <property type="entry name" value="P-loop containing nucleotide triphosphate hydrolases"/>
    <property type="match status" value="1"/>
</dbReference>
<dbReference type="KEGG" id="mcau:MIT9_P2300"/>